<dbReference type="Gene3D" id="1.10.260.40">
    <property type="entry name" value="lambda repressor-like DNA-binding domains"/>
    <property type="match status" value="1"/>
</dbReference>
<protein>
    <submittedName>
        <fullName evidence="2">Transcriptional regulator</fullName>
    </submittedName>
</protein>
<evidence type="ECO:0000259" key="1">
    <source>
        <dbReference type="PROSITE" id="PS50943"/>
    </source>
</evidence>
<dbReference type="RefSeq" id="WP_096234502.1">
    <property type="nucleotide sequence ID" value="NZ_CP023422.1"/>
</dbReference>
<evidence type="ECO:0000313" key="2">
    <source>
        <dbReference type="EMBL" id="ATD60400.1"/>
    </source>
</evidence>
<reference evidence="2 3" key="1">
    <citation type="submission" date="2017-09" db="EMBL/GenBank/DDBJ databases">
        <title>Complete genome sequence of Janthinobacterium svalbardensis PAMC 27463.</title>
        <authorList>
            <person name="Cho Y.-J."/>
            <person name="Cho A."/>
            <person name="Kim O.-S."/>
            <person name="Lee J.-I."/>
        </authorList>
    </citation>
    <scope>NUCLEOTIDE SEQUENCE [LARGE SCALE GENOMIC DNA]</scope>
    <source>
        <strain evidence="2 3">PAMC 27463</strain>
    </source>
</reference>
<dbReference type="Pfam" id="PF01381">
    <property type="entry name" value="HTH_3"/>
    <property type="match status" value="1"/>
</dbReference>
<dbReference type="GO" id="GO:0003677">
    <property type="term" value="F:DNA binding"/>
    <property type="evidence" value="ECO:0007669"/>
    <property type="project" value="InterPro"/>
</dbReference>
<feature type="domain" description="HTH cro/C1-type" evidence="1">
    <location>
        <begin position="8"/>
        <end position="61"/>
    </location>
</feature>
<name>A0A290WU45_9BURK</name>
<dbReference type="EMBL" id="CP023422">
    <property type="protein sequence ID" value="ATD60400.1"/>
    <property type="molecule type" value="Genomic_DNA"/>
</dbReference>
<accession>A0A290WU45</accession>
<proteinExistence type="predicted"/>
<dbReference type="CDD" id="cd00093">
    <property type="entry name" value="HTH_XRE"/>
    <property type="match status" value="1"/>
</dbReference>
<dbReference type="AlphaFoldDB" id="A0A290WU45"/>
<dbReference type="InterPro" id="IPR010982">
    <property type="entry name" value="Lambda_DNA-bd_dom_sf"/>
</dbReference>
<organism evidence="2 3">
    <name type="scientific">Janthinobacterium svalbardensis</name>
    <dbReference type="NCBI Taxonomy" id="368607"/>
    <lineage>
        <taxon>Bacteria</taxon>
        <taxon>Pseudomonadati</taxon>
        <taxon>Pseudomonadota</taxon>
        <taxon>Betaproteobacteria</taxon>
        <taxon>Burkholderiales</taxon>
        <taxon>Oxalobacteraceae</taxon>
        <taxon>Janthinobacterium</taxon>
    </lineage>
</organism>
<dbReference type="KEGG" id="jsv:CNX70_09570"/>
<dbReference type="SMART" id="SM00530">
    <property type="entry name" value="HTH_XRE"/>
    <property type="match status" value="1"/>
</dbReference>
<sequence length="147" mass="15991">MRSIGEILKEERQRLGMNQEDFAAVAGLKRRAQTLYEQDERAPDALYLRALAGIGVDVHYILTGEKLQSAVTSDERELLDGYRSMDVRGKAGVLGMIGGMRSPMPPASQAGNAPHVETHGKIGQNFVGNIIGPQTFNVAGNGRKKEK</sequence>
<evidence type="ECO:0000313" key="3">
    <source>
        <dbReference type="Proteomes" id="UP000218437"/>
    </source>
</evidence>
<dbReference type="PROSITE" id="PS50943">
    <property type="entry name" value="HTH_CROC1"/>
    <property type="match status" value="1"/>
</dbReference>
<dbReference type="SUPFAM" id="SSF47413">
    <property type="entry name" value="lambda repressor-like DNA-binding domains"/>
    <property type="match status" value="1"/>
</dbReference>
<gene>
    <name evidence="2" type="ORF">CNX70_09570</name>
</gene>
<dbReference type="InterPro" id="IPR001387">
    <property type="entry name" value="Cro/C1-type_HTH"/>
</dbReference>
<dbReference type="Proteomes" id="UP000218437">
    <property type="component" value="Chromosome"/>
</dbReference>
<keyword evidence="3" id="KW-1185">Reference proteome</keyword>